<dbReference type="Proteomes" id="UP000515349">
    <property type="component" value="Chromosome"/>
</dbReference>
<dbReference type="KEGG" id="cbau:H1R16_10645"/>
<dbReference type="InterPro" id="IPR051043">
    <property type="entry name" value="Sulfatase_Mod_Factor_Kinase"/>
</dbReference>
<feature type="chain" id="PRO_5044656167" evidence="1">
    <location>
        <begin position="20"/>
        <end position="535"/>
    </location>
</feature>
<dbReference type="EMBL" id="CP059472">
    <property type="protein sequence ID" value="QMS98144.1"/>
    <property type="molecule type" value="Genomic_DNA"/>
</dbReference>
<dbReference type="InterPro" id="IPR005532">
    <property type="entry name" value="SUMF_dom"/>
</dbReference>
<evidence type="ECO:0000256" key="1">
    <source>
        <dbReference type="SAM" id="SignalP"/>
    </source>
</evidence>
<gene>
    <name evidence="4" type="primary">gldJ</name>
    <name evidence="4" type="ORF">H1R16_10645</name>
    <name evidence="3" type="ORF">H2507_04820</name>
</gene>
<name>A0A7D7LM56_9FLAO</name>
<keyword evidence="1" id="KW-0732">Signal</keyword>
<proteinExistence type="predicted"/>
<reference evidence="6" key="2">
    <citation type="submission" date="2020-07" db="EMBL/GenBank/DDBJ databases">
        <title>Flavobacterium sp. xlx-214.</title>
        <authorList>
            <person name="Yang C."/>
        </authorList>
    </citation>
    <scope>NUCLEOTIDE SEQUENCE [LARGE SCALE GENOMIC DNA]</scope>
    <source>
        <strain evidence="6">CX-624</strain>
    </source>
</reference>
<reference evidence="4 5" key="1">
    <citation type="submission" date="2020-07" db="EMBL/GenBank/DDBJ databases">
        <title>Chryseobacterium sp.cx-624.</title>
        <authorList>
            <person name="Yang C."/>
        </authorList>
    </citation>
    <scope>NUCLEOTIDE SEQUENCE [LARGE SCALE GENOMIC DNA]</scope>
    <source>
        <strain evidence="4">Cx-624</strain>
        <strain evidence="5">cx-624</strain>
    </source>
</reference>
<dbReference type="PROSITE" id="PS51257">
    <property type="entry name" value="PROKAR_LIPOPROTEIN"/>
    <property type="match status" value="1"/>
</dbReference>
<dbReference type="InterPro" id="IPR019865">
    <property type="entry name" value="Glid_motil-assoc_lipo_GldJ"/>
</dbReference>
<sequence>MKKLKLFSLIALSSAFVLTSCGGGSGKGGGTKSFVSKTGWKPNDNKGWFYAGKQQKLKGWPGMVYVEGGTFTMGLVKDDVMHDWNNTPRRMQVSSFFLGETEITNYEYREYLTWLKYVFPPSDPSFREIYTGALPDTLLWDNELSRNDYSETYFRSPEYDYYPVVGVSWSQANKYTEWLTDRANEKALMDAGIIAKDLYINESNNVGGSAFNMDKFKANDPDMEAYINEQRLAQKSGMRTTNQRILAANRSPGAAMVQKFRLPTEVEWEFAALGTMKNREYNNVLGKTPEIERLRGQKGRTEGMFLENFKYGAGDYSGVPGWENDGSARTADVKKYPANDLGLYGMFGNVAEWTADVYRPVIDSEYNDFNYYRGNAPQRILRNGDGTYARVDDGSIQYDTLADGRLLYKNLPGQFQREEIANYSNFRDGDRQSSLNFRAGDTDSAGNANFNMYNAPRKNFFVDGSGRVVVQKDSQARTSAITNEIRVVKGGSWQDTAYWLDPGQRRFKSQSGGYGWIGFRVAQDARGSMNNRSRR</sequence>
<dbReference type="Proteomes" id="UP000539710">
    <property type="component" value="Unassembled WGS sequence"/>
</dbReference>
<feature type="signal peptide" evidence="1">
    <location>
        <begin position="1"/>
        <end position="19"/>
    </location>
</feature>
<evidence type="ECO:0000313" key="6">
    <source>
        <dbReference type="Proteomes" id="UP000539710"/>
    </source>
</evidence>
<dbReference type="GO" id="GO:0120147">
    <property type="term" value="F:formylglycine-generating oxidase activity"/>
    <property type="evidence" value="ECO:0007669"/>
    <property type="project" value="TreeGrafter"/>
</dbReference>
<dbReference type="NCBIfam" id="TIGR03524">
    <property type="entry name" value="GldJ"/>
    <property type="match status" value="1"/>
</dbReference>
<evidence type="ECO:0000313" key="3">
    <source>
        <dbReference type="EMBL" id="MBA5246490.1"/>
    </source>
</evidence>
<accession>A0A7D7LM56</accession>
<feature type="domain" description="Sulfatase-modifying factor enzyme-like" evidence="2">
    <location>
        <begin position="61"/>
        <end position="386"/>
    </location>
</feature>
<dbReference type="AlphaFoldDB" id="A0A7D7LM56"/>
<dbReference type="PANTHER" id="PTHR23150">
    <property type="entry name" value="SULFATASE MODIFYING FACTOR 1, 2"/>
    <property type="match status" value="1"/>
</dbReference>
<dbReference type="EMBL" id="JACEUX010000001">
    <property type="protein sequence ID" value="MBA5246490.1"/>
    <property type="molecule type" value="Genomic_DNA"/>
</dbReference>
<evidence type="ECO:0000259" key="2">
    <source>
        <dbReference type="Pfam" id="PF03781"/>
    </source>
</evidence>
<evidence type="ECO:0000313" key="5">
    <source>
        <dbReference type="Proteomes" id="UP000515349"/>
    </source>
</evidence>
<evidence type="ECO:0000313" key="4">
    <source>
        <dbReference type="EMBL" id="QMS98144.1"/>
    </source>
</evidence>
<keyword evidence="4" id="KW-0449">Lipoprotein</keyword>
<dbReference type="PANTHER" id="PTHR23150:SF19">
    <property type="entry name" value="FORMYLGLYCINE-GENERATING ENZYME"/>
    <property type="match status" value="1"/>
</dbReference>
<reference evidence="3" key="3">
    <citation type="submission" date="2020-07" db="EMBL/GenBank/DDBJ databases">
        <authorList>
            <person name="Yang C."/>
        </authorList>
    </citation>
    <scope>NUCLEOTIDE SEQUENCE</scope>
    <source>
        <strain evidence="3">Cx-624</strain>
    </source>
</reference>
<protein>
    <submittedName>
        <fullName evidence="4">Gliding motility lipoprotein GldJ</fullName>
    </submittedName>
</protein>
<dbReference type="Gene3D" id="3.90.1580.10">
    <property type="entry name" value="paralog of FGE (formylglycine-generating enzyme)"/>
    <property type="match status" value="2"/>
</dbReference>
<keyword evidence="6" id="KW-1185">Reference proteome</keyword>
<dbReference type="Pfam" id="PF03781">
    <property type="entry name" value="FGE-sulfatase"/>
    <property type="match status" value="1"/>
</dbReference>
<dbReference type="InterPro" id="IPR042095">
    <property type="entry name" value="SUMF_sf"/>
</dbReference>
<dbReference type="RefSeq" id="WP_181886570.1">
    <property type="nucleotide sequence ID" value="NZ_CP059472.1"/>
</dbReference>
<dbReference type="SUPFAM" id="SSF56436">
    <property type="entry name" value="C-type lectin-like"/>
    <property type="match status" value="1"/>
</dbReference>
<organism evidence="4 5">
    <name type="scientific">Marnyiella aurantia</name>
    <dbReference type="NCBI Taxonomy" id="2758037"/>
    <lineage>
        <taxon>Bacteria</taxon>
        <taxon>Pseudomonadati</taxon>
        <taxon>Bacteroidota</taxon>
        <taxon>Flavobacteriia</taxon>
        <taxon>Flavobacteriales</taxon>
        <taxon>Weeksellaceae</taxon>
        <taxon>Marnyiella</taxon>
    </lineage>
</organism>
<dbReference type="InterPro" id="IPR016187">
    <property type="entry name" value="CTDL_fold"/>
</dbReference>